<dbReference type="PANTHER" id="PTHR43340">
    <property type="entry name" value="HYPOXANTHINE-GUANINE PHOSPHORIBOSYLTRANSFERASE"/>
    <property type="match status" value="1"/>
</dbReference>
<dbReference type="GO" id="GO:0046100">
    <property type="term" value="P:hypoxanthine metabolic process"/>
    <property type="evidence" value="ECO:0007669"/>
    <property type="project" value="TreeGrafter"/>
</dbReference>
<dbReference type="Gene3D" id="3.40.50.2020">
    <property type="match status" value="1"/>
</dbReference>
<evidence type="ECO:0000259" key="4">
    <source>
        <dbReference type="Pfam" id="PF00156"/>
    </source>
</evidence>
<evidence type="ECO:0000313" key="5">
    <source>
        <dbReference type="EMBL" id="NEX63225.1"/>
    </source>
</evidence>
<name>A0A6B3SV20_9BURK</name>
<comment type="catalytic activity">
    <reaction evidence="1">
        <text>GMP + diphosphate = guanine + 5-phospho-alpha-D-ribose 1-diphosphate</text>
        <dbReference type="Rhea" id="RHEA:25424"/>
        <dbReference type="ChEBI" id="CHEBI:16235"/>
        <dbReference type="ChEBI" id="CHEBI:33019"/>
        <dbReference type="ChEBI" id="CHEBI:58017"/>
        <dbReference type="ChEBI" id="CHEBI:58115"/>
        <dbReference type="EC" id="2.4.2.8"/>
    </reaction>
    <physiologicalReaction direction="right-to-left" evidence="1">
        <dbReference type="Rhea" id="RHEA:25426"/>
    </physiologicalReaction>
</comment>
<keyword evidence="3" id="KW-1133">Transmembrane helix</keyword>
<dbReference type="GO" id="GO:0052657">
    <property type="term" value="F:guanine phosphoribosyltransferase activity"/>
    <property type="evidence" value="ECO:0007669"/>
    <property type="project" value="RHEA"/>
</dbReference>
<keyword evidence="3" id="KW-0472">Membrane</keyword>
<comment type="catalytic activity">
    <reaction evidence="2">
        <text>IMP + diphosphate = hypoxanthine + 5-phospho-alpha-D-ribose 1-diphosphate</text>
        <dbReference type="Rhea" id="RHEA:17973"/>
        <dbReference type="ChEBI" id="CHEBI:17368"/>
        <dbReference type="ChEBI" id="CHEBI:33019"/>
        <dbReference type="ChEBI" id="CHEBI:58017"/>
        <dbReference type="ChEBI" id="CHEBI:58053"/>
        <dbReference type="EC" id="2.4.2.8"/>
    </reaction>
    <physiologicalReaction direction="right-to-left" evidence="2">
        <dbReference type="Rhea" id="RHEA:17975"/>
    </physiologicalReaction>
</comment>
<dbReference type="SUPFAM" id="SSF53271">
    <property type="entry name" value="PRTase-like"/>
    <property type="match status" value="1"/>
</dbReference>
<dbReference type="NCBIfam" id="NF006605">
    <property type="entry name" value="PRK09162.1"/>
    <property type="match status" value="1"/>
</dbReference>
<evidence type="ECO:0000313" key="6">
    <source>
        <dbReference type="Proteomes" id="UP000482155"/>
    </source>
</evidence>
<dbReference type="PANTHER" id="PTHR43340:SF1">
    <property type="entry name" value="HYPOXANTHINE PHOSPHORIBOSYLTRANSFERASE"/>
    <property type="match status" value="1"/>
</dbReference>
<dbReference type="GO" id="GO:0032263">
    <property type="term" value="P:GMP salvage"/>
    <property type="evidence" value="ECO:0007669"/>
    <property type="project" value="TreeGrafter"/>
</dbReference>
<keyword evidence="3" id="KW-0812">Transmembrane</keyword>
<comment type="caution">
    <text evidence="5">The sequence shown here is derived from an EMBL/GenBank/DDBJ whole genome shotgun (WGS) entry which is preliminary data.</text>
</comment>
<dbReference type="CDD" id="cd06223">
    <property type="entry name" value="PRTases_typeI"/>
    <property type="match status" value="1"/>
</dbReference>
<protein>
    <submittedName>
        <fullName evidence="5">Hypoxanthine-guanine phosphoribosyltransferase</fullName>
        <ecNumber evidence="5">2.4.2.8</ecNumber>
    </submittedName>
</protein>
<dbReference type="InterPro" id="IPR000836">
    <property type="entry name" value="PRTase_dom"/>
</dbReference>
<dbReference type="RefSeq" id="WP_163966856.1">
    <property type="nucleotide sequence ID" value="NZ_JAAIVB010000068.1"/>
</dbReference>
<dbReference type="GO" id="GO:0006178">
    <property type="term" value="P:guanine salvage"/>
    <property type="evidence" value="ECO:0007669"/>
    <property type="project" value="TreeGrafter"/>
</dbReference>
<gene>
    <name evidence="5" type="ORF">G3574_19250</name>
</gene>
<dbReference type="EMBL" id="JAAIVB010000068">
    <property type="protein sequence ID" value="NEX63225.1"/>
    <property type="molecule type" value="Genomic_DNA"/>
</dbReference>
<dbReference type="EC" id="2.4.2.8" evidence="5"/>
<keyword evidence="6" id="KW-1185">Reference proteome</keyword>
<dbReference type="AlphaFoldDB" id="A0A6B3SV20"/>
<evidence type="ECO:0000256" key="2">
    <source>
        <dbReference type="ARBA" id="ARBA00049402"/>
    </source>
</evidence>
<dbReference type="GO" id="GO:0005829">
    <property type="term" value="C:cytosol"/>
    <property type="evidence" value="ECO:0007669"/>
    <property type="project" value="TreeGrafter"/>
</dbReference>
<sequence length="193" mass="21617">MTYIDSEYHRDKARKLLADGELIFDAKAVQDAVDRVADQLNKRFNEDDSAPFPLVLGVMGGAVVFCGQLLTRLKFPLEFDYMHVTRYGSKDQGGKIEWKVIPRSNVEGRTVVVLDDILDEGETLAHVKERLLDMGAAEVVLAVFADKDIGKVKPVKADYVGLTLPNKFVVGYGMDAYGYWRNLAEIWAIKTES</sequence>
<dbReference type="InterPro" id="IPR050408">
    <property type="entry name" value="HGPRT"/>
</dbReference>
<dbReference type="Pfam" id="PF00156">
    <property type="entry name" value="Pribosyltran"/>
    <property type="match status" value="1"/>
</dbReference>
<dbReference type="GO" id="GO:0004422">
    <property type="term" value="F:hypoxanthine phosphoribosyltransferase activity"/>
    <property type="evidence" value="ECO:0007669"/>
    <property type="project" value="TreeGrafter"/>
</dbReference>
<dbReference type="GO" id="GO:0032264">
    <property type="term" value="P:IMP salvage"/>
    <property type="evidence" value="ECO:0007669"/>
    <property type="project" value="TreeGrafter"/>
</dbReference>
<dbReference type="GO" id="GO:0000287">
    <property type="term" value="F:magnesium ion binding"/>
    <property type="evidence" value="ECO:0007669"/>
    <property type="project" value="TreeGrafter"/>
</dbReference>
<keyword evidence="5" id="KW-0328">Glycosyltransferase</keyword>
<proteinExistence type="predicted"/>
<dbReference type="Proteomes" id="UP000482155">
    <property type="component" value="Unassembled WGS sequence"/>
</dbReference>
<feature type="transmembrane region" description="Helical" evidence="3">
    <location>
        <begin position="50"/>
        <end position="70"/>
    </location>
</feature>
<feature type="domain" description="Phosphoribosyltransferase" evidence="4">
    <location>
        <begin position="23"/>
        <end position="175"/>
    </location>
</feature>
<reference evidence="5 6" key="1">
    <citation type="submission" date="2020-02" db="EMBL/GenBank/DDBJ databases">
        <authorList>
            <person name="Kim M.K."/>
        </authorList>
    </citation>
    <scope>NUCLEOTIDE SEQUENCE [LARGE SCALE GENOMIC DNA]</scope>
    <source>
        <strain evidence="5 6">17J57-3</strain>
    </source>
</reference>
<organism evidence="5 6">
    <name type="scientific">Noviherbaspirillum galbum</name>
    <dbReference type="NCBI Taxonomy" id="2709383"/>
    <lineage>
        <taxon>Bacteria</taxon>
        <taxon>Pseudomonadati</taxon>
        <taxon>Pseudomonadota</taxon>
        <taxon>Betaproteobacteria</taxon>
        <taxon>Burkholderiales</taxon>
        <taxon>Oxalobacteraceae</taxon>
        <taxon>Noviherbaspirillum</taxon>
    </lineage>
</organism>
<evidence type="ECO:0000256" key="3">
    <source>
        <dbReference type="SAM" id="Phobius"/>
    </source>
</evidence>
<keyword evidence="5" id="KW-0808">Transferase</keyword>
<evidence type="ECO:0000256" key="1">
    <source>
        <dbReference type="ARBA" id="ARBA00048811"/>
    </source>
</evidence>
<dbReference type="InterPro" id="IPR029057">
    <property type="entry name" value="PRTase-like"/>
</dbReference>
<accession>A0A6B3SV20</accession>